<dbReference type="RefSeq" id="WP_135646412.1">
    <property type="nucleotide sequence ID" value="NZ_RQGC01000009.1"/>
</dbReference>
<protein>
    <submittedName>
        <fullName evidence="1">Uncharacterized protein</fullName>
    </submittedName>
</protein>
<gene>
    <name evidence="1" type="ORF">EHQ53_14035</name>
</gene>
<comment type="caution">
    <text evidence="1">The sequence shown here is derived from an EMBL/GenBank/DDBJ whole genome shotgun (WGS) entry which is preliminary data.</text>
</comment>
<dbReference type="EMBL" id="RQGC01000009">
    <property type="protein sequence ID" value="TGL39637.1"/>
    <property type="molecule type" value="Genomic_DNA"/>
</dbReference>
<reference evidence="2" key="1">
    <citation type="journal article" date="2019" name="PLoS Negl. Trop. Dis.">
        <title>Revisiting the worldwide diversity of Leptospira species in the environment.</title>
        <authorList>
            <person name="Vincent A.T."/>
            <person name="Schiettekatte O."/>
            <person name="Bourhy P."/>
            <person name="Veyrier F.J."/>
            <person name="Picardeau M."/>
        </authorList>
    </citation>
    <scope>NUCLEOTIDE SEQUENCE [LARGE SCALE GENOMIC DNA]</scope>
    <source>
        <strain evidence="2">201702690</strain>
    </source>
</reference>
<evidence type="ECO:0000313" key="1">
    <source>
        <dbReference type="EMBL" id="TGL39637.1"/>
    </source>
</evidence>
<accession>A0ABY2MB08</accession>
<organism evidence="1 2">
    <name type="scientific">Leptospira langatensis</name>
    <dbReference type="NCBI Taxonomy" id="2484983"/>
    <lineage>
        <taxon>Bacteria</taxon>
        <taxon>Pseudomonadati</taxon>
        <taxon>Spirochaetota</taxon>
        <taxon>Spirochaetia</taxon>
        <taxon>Leptospirales</taxon>
        <taxon>Leptospiraceae</taxon>
        <taxon>Leptospira</taxon>
    </lineage>
</organism>
<dbReference type="Proteomes" id="UP000297273">
    <property type="component" value="Unassembled WGS sequence"/>
</dbReference>
<proteinExistence type="predicted"/>
<sequence length="230" mass="25227">MYVYVTLGDNEGFHLISALGANWVEFQGEGSAQGQFGAGKIYSVQTRALQTVINTQISYVERITRTSFSGVQTITEWHDGSGTEELMLDRRNINQLVNIQVLSVPQTLFIIPVTSIDVLPTMGMLRIKIINFEAYTLMAPIFPKGRNNIKVTFTAGFDDFPGDILNAIILLSSAFALGNEAAMCGGGLSLSLINYSKSFGPRGKYGEIRNDWVLQAKSILKRYSTGIVGN</sequence>
<name>A0ABY2MB08_9LEPT</name>
<evidence type="ECO:0000313" key="2">
    <source>
        <dbReference type="Proteomes" id="UP000297273"/>
    </source>
</evidence>
<keyword evidence="2" id="KW-1185">Reference proteome</keyword>